<keyword evidence="1" id="KW-1133">Transmembrane helix</keyword>
<dbReference type="Proteomes" id="UP000366051">
    <property type="component" value="Chromosome"/>
</dbReference>
<evidence type="ECO:0000313" key="2">
    <source>
        <dbReference type="EMBL" id="QGG47141.1"/>
    </source>
</evidence>
<dbReference type="KEGG" id="hcv:FTV88_0989"/>
<feature type="transmembrane region" description="Helical" evidence="1">
    <location>
        <begin position="156"/>
        <end position="173"/>
    </location>
</feature>
<dbReference type="PIRSF" id="PIRSF033239">
    <property type="entry name" value="ExoD"/>
    <property type="match status" value="1"/>
</dbReference>
<feature type="transmembrane region" description="Helical" evidence="1">
    <location>
        <begin position="68"/>
        <end position="87"/>
    </location>
</feature>
<dbReference type="PANTHER" id="PTHR41795:SF1">
    <property type="entry name" value="EXOPOLYSACCHARIDE SYNTHESIS PROTEIN"/>
    <property type="match status" value="1"/>
</dbReference>
<dbReference type="OrthoDB" id="21339at2"/>
<dbReference type="EMBL" id="CP045875">
    <property type="protein sequence ID" value="QGG47141.1"/>
    <property type="molecule type" value="Genomic_DNA"/>
</dbReference>
<proteinExistence type="predicted"/>
<dbReference type="Pfam" id="PF06055">
    <property type="entry name" value="ExoD"/>
    <property type="match status" value="1"/>
</dbReference>
<accession>A0A5Q2MYS7</accession>
<keyword evidence="3" id="KW-1185">Reference proteome</keyword>
<evidence type="ECO:0000256" key="1">
    <source>
        <dbReference type="SAM" id="Phobius"/>
    </source>
</evidence>
<dbReference type="PANTHER" id="PTHR41795">
    <property type="entry name" value="EXOPOLYSACCHARIDE SYNTHESIS PROTEIN"/>
    <property type="match status" value="1"/>
</dbReference>
<sequence>MTLMAKNYSSKGQTFSSRLKTVAQKIPSQGLTLRQLIYQLGERGMLSICMVLTLPFLLPMSIPGSSTPFGFLIALIGIALLANRPLLLPRRYVDKPIAADWLRKVLLQGARIFEKIEKLVRPRLYFLSHGPTMVFINRFLVVFSAIMLMAPLPLPLSNTFPAYAILFLAAGSLERDGGFLLAGYAMVLLTILYFGGLAFLGVTGLHALFS</sequence>
<feature type="transmembrane region" description="Helical" evidence="1">
    <location>
        <begin position="185"/>
        <end position="209"/>
    </location>
</feature>
<dbReference type="InterPro" id="IPR010331">
    <property type="entry name" value="ExoD"/>
</dbReference>
<keyword evidence="1" id="KW-0812">Transmembrane</keyword>
<feature type="transmembrane region" description="Helical" evidence="1">
    <location>
        <begin position="124"/>
        <end position="150"/>
    </location>
</feature>
<reference evidence="3" key="1">
    <citation type="submission" date="2019-11" db="EMBL/GenBank/DDBJ databases">
        <title>Genome sequence of Heliorestis convoluta strain HH, an alkaliphilic and minimalistic phototrophic bacterium from a soda lake in Egypt.</title>
        <authorList>
            <person name="Dewey E.D."/>
            <person name="Stokes L.M."/>
            <person name="Burchell B.M."/>
            <person name="Shaffer K.N."/>
            <person name="Huntington A.M."/>
            <person name="Baker J.M."/>
            <person name="Nadendla S."/>
            <person name="Giglio M.G."/>
            <person name="Touchman J.W."/>
            <person name="Blankenship R.E."/>
            <person name="Madigan M.T."/>
            <person name="Sattley W.M."/>
        </authorList>
    </citation>
    <scope>NUCLEOTIDE SEQUENCE [LARGE SCALE GENOMIC DNA]</scope>
    <source>
        <strain evidence="3">HH</strain>
    </source>
</reference>
<dbReference type="AlphaFoldDB" id="A0A5Q2MYS7"/>
<gene>
    <name evidence="2" type="ORF">FTV88_0989</name>
</gene>
<evidence type="ECO:0000313" key="3">
    <source>
        <dbReference type="Proteomes" id="UP000366051"/>
    </source>
</evidence>
<protein>
    <submittedName>
        <fullName evidence="2">Exopolysaccharide synthesis, ExoD family protein</fullName>
    </submittedName>
</protein>
<organism evidence="2 3">
    <name type="scientific">Heliorestis convoluta</name>
    <dbReference type="NCBI Taxonomy" id="356322"/>
    <lineage>
        <taxon>Bacteria</taxon>
        <taxon>Bacillati</taxon>
        <taxon>Bacillota</taxon>
        <taxon>Clostridia</taxon>
        <taxon>Eubacteriales</taxon>
        <taxon>Heliobacteriaceae</taxon>
        <taxon>Heliorestis</taxon>
    </lineage>
</organism>
<feature type="transmembrane region" description="Helical" evidence="1">
    <location>
        <begin position="44"/>
        <end position="62"/>
    </location>
</feature>
<name>A0A5Q2MYS7_9FIRM</name>
<keyword evidence="1" id="KW-0472">Membrane</keyword>